<dbReference type="RefSeq" id="WP_406608143.1">
    <property type="nucleotide sequence ID" value="NZ_PFKO01000307.1"/>
</dbReference>
<proteinExistence type="inferred from homology"/>
<comment type="caution">
    <text evidence="3">The sequence shown here is derived from an EMBL/GenBank/DDBJ whole genome shotgun (WGS) entry which is preliminary data.</text>
</comment>
<dbReference type="Pfam" id="PF05168">
    <property type="entry name" value="HEPN"/>
    <property type="match status" value="1"/>
</dbReference>
<accession>A0A2M8CAA2</accession>
<organism evidence="3 6">
    <name type="scientific">Candidatus Infernicultor aquiphilus</name>
    <dbReference type="NCBI Taxonomy" id="1805029"/>
    <lineage>
        <taxon>Bacteria</taxon>
        <taxon>Pseudomonadati</taxon>
        <taxon>Atribacterota</taxon>
        <taxon>Candidatus Phoenicimicrobiia</taxon>
        <taxon>Candidatus Pheonicimicrobiales</taxon>
        <taxon>Candidatus Phoenicimicrobiaceae</taxon>
        <taxon>Candidatus Infernicultor</taxon>
    </lineage>
</organism>
<dbReference type="Proteomes" id="UP000228560">
    <property type="component" value="Unassembled WGS sequence"/>
</dbReference>
<evidence type="ECO:0000313" key="4">
    <source>
        <dbReference type="EMBL" id="PIY31719.1"/>
    </source>
</evidence>
<evidence type="ECO:0000313" key="6">
    <source>
        <dbReference type="Proteomes" id="UP000182763"/>
    </source>
</evidence>
<accession>A0A1J5GFN4</accession>
<sequence length="130" mass="15489">MNIELVNYKRKRARETLNDAKVMFEHARLFSTVNRIYYAIFYEVVALLLTKKLSSAKHSGVRSLFNREFVKIGIVKEKLADFYSKMFDFRQKADYGDFVEFEEEKVRTWLEEAEDFINKIDKVVEGLIEE</sequence>
<dbReference type="InterPro" id="IPR007842">
    <property type="entry name" value="HEPN_dom"/>
</dbReference>
<dbReference type="EMBL" id="MNYY01000065">
    <property type="protein sequence ID" value="OIP71521.1"/>
    <property type="molecule type" value="Genomic_DNA"/>
</dbReference>
<accession>A0A2M7PMA3</accession>
<evidence type="ECO:0000313" key="5">
    <source>
        <dbReference type="EMBL" id="PJB55981.1"/>
    </source>
</evidence>
<dbReference type="PANTHER" id="PTHR36565:SF1">
    <property type="entry name" value="UPF0332 PROTEIN TM_1000"/>
    <property type="match status" value="1"/>
</dbReference>
<comment type="similarity">
    <text evidence="1">Belongs to the UPF0332 family.</text>
</comment>
<reference evidence="7 8" key="2">
    <citation type="submission" date="2017-09" db="EMBL/GenBank/DDBJ databases">
        <title>Depth-based differentiation of microbial function through sediment-hosted aquifers and enrichment of novel symbionts in the deep terrestrial subsurface.</title>
        <authorList>
            <person name="Probst A.J."/>
            <person name="Ladd B."/>
            <person name="Jarett J.K."/>
            <person name="Geller-Mcgrath D.E."/>
            <person name="Sieber C.M."/>
            <person name="Emerson J.B."/>
            <person name="Anantharaman K."/>
            <person name="Thomas B.C."/>
            <person name="Malmstrom R."/>
            <person name="Stieglmeier M."/>
            <person name="Klingl A."/>
            <person name="Woyke T."/>
            <person name="Ryan C.M."/>
            <person name="Banfield J.F."/>
        </authorList>
    </citation>
    <scope>NUCLEOTIDE SEQUENCE [LARGE SCALE GENOMIC DNA]</scope>
    <source>
        <strain evidence="4">CG_4_10_14_3_um_filter_34_13</strain>
        <strain evidence="5">CG_4_9_14_3_um_filter_33_16</strain>
    </source>
</reference>
<dbReference type="AlphaFoldDB" id="A0A1J5GFN4"/>
<protein>
    <recommendedName>
        <fullName evidence="2">HEPN domain-containing protein</fullName>
    </recommendedName>
</protein>
<dbReference type="STRING" id="1805029.AUK42_03380"/>
<evidence type="ECO:0000313" key="3">
    <source>
        <dbReference type="EMBL" id="OIP71521.1"/>
    </source>
</evidence>
<dbReference type="Gene3D" id="1.20.120.330">
    <property type="entry name" value="Nucleotidyltransferases domain 2"/>
    <property type="match status" value="1"/>
</dbReference>
<evidence type="ECO:0000256" key="1">
    <source>
        <dbReference type="ARBA" id="ARBA00038248"/>
    </source>
</evidence>
<dbReference type="Proteomes" id="UP000182763">
    <property type="component" value="Unassembled WGS sequence"/>
</dbReference>
<evidence type="ECO:0000259" key="2">
    <source>
        <dbReference type="Pfam" id="PF05168"/>
    </source>
</evidence>
<dbReference type="EMBL" id="PFKO01000307">
    <property type="protein sequence ID" value="PIY31719.1"/>
    <property type="molecule type" value="Genomic_DNA"/>
</dbReference>
<evidence type="ECO:0000313" key="8">
    <source>
        <dbReference type="Proteomes" id="UP000230646"/>
    </source>
</evidence>
<dbReference type="EMBL" id="PFTV01000164">
    <property type="protein sequence ID" value="PJB55981.1"/>
    <property type="molecule type" value="Genomic_DNA"/>
</dbReference>
<name>A0A1J5GFN4_9BACT</name>
<evidence type="ECO:0000313" key="7">
    <source>
        <dbReference type="Proteomes" id="UP000228560"/>
    </source>
</evidence>
<gene>
    <name evidence="3" type="ORF">AUK42_03380</name>
    <name evidence="5" type="ORF">CO097_06475</name>
    <name evidence="4" type="ORF">COZ07_08305</name>
</gene>
<feature type="domain" description="HEPN" evidence="2">
    <location>
        <begin position="10"/>
        <end position="121"/>
    </location>
</feature>
<dbReference type="InterPro" id="IPR052226">
    <property type="entry name" value="UPF0332_toxin"/>
</dbReference>
<dbReference type="Proteomes" id="UP000230646">
    <property type="component" value="Unassembled WGS sequence"/>
</dbReference>
<dbReference type="PANTHER" id="PTHR36565">
    <property type="entry name" value="UPF0332 PROTEIN TM_1000"/>
    <property type="match status" value="1"/>
</dbReference>
<reference evidence="3 6" key="1">
    <citation type="journal article" date="2016" name="Environ. Microbiol.">
        <title>Genomic resolution of a cold subsurface aquifer community provides metabolic insights for novel microbes adapted to high CO concentrations.</title>
        <authorList>
            <person name="Probst A.J."/>
            <person name="Castelle C.J."/>
            <person name="Singh A."/>
            <person name="Brown C.T."/>
            <person name="Anantharaman K."/>
            <person name="Sharon I."/>
            <person name="Hug L.A."/>
            <person name="Burstein D."/>
            <person name="Emerson J.B."/>
            <person name="Thomas B.C."/>
            <person name="Banfield J.F."/>
        </authorList>
    </citation>
    <scope>NUCLEOTIDE SEQUENCE [LARGE SCALE GENOMIC DNA]</scope>
    <source>
        <strain evidence="3">CG2_30_33_13</strain>
    </source>
</reference>